<reference evidence="1 2" key="2">
    <citation type="journal article" date="2011" name="Stand. Genomic Sci.">
        <title>Complete genome sequence of Mahella australiensis type strain (50-1 BON).</title>
        <authorList>
            <person name="Sikorski J."/>
            <person name="Teshima H."/>
            <person name="Nolan M."/>
            <person name="Lucas S."/>
            <person name="Hammon N."/>
            <person name="Deshpande S."/>
            <person name="Cheng J.F."/>
            <person name="Pitluck S."/>
            <person name="Liolios K."/>
            <person name="Pagani I."/>
            <person name="Ivanova N."/>
            <person name="Huntemann M."/>
            <person name="Mavromatis K."/>
            <person name="Ovchinikova G."/>
            <person name="Pati A."/>
            <person name="Tapia R."/>
            <person name="Han C."/>
            <person name="Goodwin L."/>
            <person name="Chen A."/>
            <person name="Palaniappan K."/>
            <person name="Land M."/>
            <person name="Hauser L."/>
            <person name="Ngatchou-Djao O.D."/>
            <person name="Rohde M."/>
            <person name="Pukall R."/>
            <person name="Spring S."/>
            <person name="Abt B."/>
            <person name="Goker M."/>
            <person name="Detter J.C."/>
            <person name="Woyke T."/>
            <person name="Bristow J."/>
            <person name="Markowitz V."/>
            <person name="Hugenholtz P."/>
            <person name="Eisen J.A."/>
            <person name="Kyrpides N.C."/>
            <person name="Klenk H.P."/>
            <person name="Lapidus A."/>
        </authorList>
    </citation>
    <scope>NUCLEOTIDE SEQUENCE [LARGE SCALE GENOMIC DNA]</scope>
    <source>
        <strain evidence="2">DSM 15567 / CIP 107919 / 50-1 BON</strain>
    </source>
</reference>
<dbReference type="HOGENOM" id="CLU_1893675_0_0_9"/>
<proteinExistence type="predicted"/>
<dbReference type="KEGG" id="mas:Mahau_2286"/>
<dbReference type="AlphaFoldDB" id="F3ZVR0"/>
<reference evidence="2" key="1">
    <citation type="submission" date="2010-11" db="EMBL/GenBank/DDBJ databases">
        <title>The complete genome of Mahella australiensis DSM 15567.</title>
        <authorList>
            <consortium name="US DOE Joint Genome Institute (JGI-PGF)"/>
            <person name="Lucas S."/>
            <person name="Copeland A."/>
            <person name="Lapidus A."/>
            <person name="Bruce D."/>
            <person name="Goodwin L."/>
            <person name="Pitluck S."/>
            <person name="Kyrpides N."/>
            <person name="Mavromatis K."/>
            <person name="Pagani I."/>
            <person name="Ivanova N."/>
            <person name="Teshima H."/>
            <person name="Brettin T."/>
            <person name="Detter J.C."/>
            <person name="Han C."/>
            <person name="Tapia R."/>
            <person name="Land M."/>
            <person name="Hauser L."/>
            <person name="Markowitz V."/>
            <person name="Cheng J.-F."/>
            <person name="Hugenholtz P."/>
            <person name="Woyke T."/>
            <person name="Wu D."/>
            <person name="Spring S."/>
            <person name="Pukall R."/>
            <person name="Steenblock K."/>
            <person name="Schneider S."/>
            <person name="Klenk H.-P."/>
            <person name="Eisen J.A."/>
        </authorList>
    </citation>
    <scope>NUCLEOTIDE SEQUENCE [LARGE SCALE GENOMIC DNA]</scope>
    <source>
        <strain evidence="2">DSM 15567 / CIP 107919 / 50-1 BON</strain>
    </source>
</reference>
<keyword evidence="2" id="KW-1185">Reference proteome</keyword>
<sequence>MFIEYTRISHGFDTIGDTVNYLKSASEIEVGDKVFTVYTSFSKGEFIQKVIGKIALKQSSSKTLLLKMLDFQGSMNFCVSPNYIHIITSQPLELISDSRAIPTNDTVLHMGNLKFYKRQNGFHYSLMFRYLHIP</sequence>
<gene>
    <name evidence="1" type="ordered locus">Mahau_2286</name>
</gene>
<protein>
    <submittedName>
        <fullName evidence="1">Uncharacterized protein</fullName>
    </submittedName>
</protein>
<accession>F3ZVR0</accession>
<dbReference type="EMBL" id="CP002360">
    <property type="protein sequence ID" value="AEE97454.1"/>
    <property type="molecule type" value="Genomic_DNA"/>
</dbReference>
<dbReference type="Proteomes" id="UP000008457">
    <property type="component" value="Chromosome"/>
</dbReference>
<organism evidence="1 2">
    <name type="scientific">Mahella australiensis (strain DSM 15567 / CIP 107919 / 50-1 BON)</name>
    <dbReference type="NCBI Taxonomy" id="697281"/>
    <lineage>
        <taxon>Bacteria</taxon>
        <taxon>Bacillati</taxon>
        <taxon>Bacillota</taxon>
        <taxon>Clostridia</taxon>
        <taxon>Thermoanaerobacterales</taxon>
        <taxon>Thermoanaerobacterales Family IV. Incertae Sedis</taxon>
        <taxon>Mahella</taxon>
    </lineage>
</organism>
<evidence type="ECO:0000313" key="2">
    <source>
        <dbReference type="Proteomes" id="UP000008457"/>
    </source>
</evidence>
<name>F3ZVR0_MAHA5</name>
<evidence type="ECO:0000313" key="1">
    <source>
        <dbReference type="EMBL" id="AEE97454.1"/>
    </source>
</evidence>